<dbReference type="AlphaFoldDB" id="T0Z050"/>
<sequence length="259" mass="29653">MRASVVIPTLNEAEGLPRTLEVFYRAAASANRTLFLQDPVDWEVLVVDGASTDGTPEIARRLGARVVNEPRKGYGRAYRTGFEMVQGEYVATLDGDGTYPADKVPWMLLHLIHHDRDFLTGDRLTYLEQKAMTTEHRIGNLALNLTFRVLFHTCLKNAPARALVDSQSGLWVFRRSILPKLRLTQDGMAFSEELKLEVLLRGFRLEEIPIHYTERWGRPKLSSWRDGYRNLTYLFRKRVEISQETRRARQVPVPAEVGA</sequence>
<dbReference type="PANTHER" id="PTHR48090">
    <property type="entry name" value="UNDECAPRENYL-PHOSPHATE 4-DEOXY-4-FORMAMIDO-L-ARABINOSE TRANSFERASE-RELATED"/>
    <property type="match status" value="1"/>
</dbReference>
<evidence type="ECO:0000259" key="1">
    <source>
        <dbReference type="Pfam" id="PF00535"/>
    </source>
</evidence>
<dbReference type="EMBL" id="AUZY01009686">
    <property type="protein sequence ID" value="EQD41336.1"/>
    <property type="molecule type" value="Genomic_DNA"/>
</dbReference>
<organism evidence="2">
    <name type="scientific">mine drainage metagenome</name>
    <dbReference type="NCBI Taxonomy" id="410659"/>
    <lineage>
        <taxon>unclassified sequences</taxon>
        <taxon>metagenomes</taxon>
        <taxon>ecological metagenomes</taxon>
    </lineage>
</organism>
<comment type="caution">
    <text evidence="2">The sequence shown here is derived from an EMBL/GenBank/DDBJ whole genome shotgun (WGS) entry which is preliminary data.</text>
</comment>
<reference evidence="2" key="1">
    <citation type="submission" date="2013-08" db="EMBL/GenBank/DDBJ databases">
        <authorList>
            <person name="Mendez C."/>
            <person name="Richter M."/>
            <person name="Ferrer M."/>
            <person name="Sanchez J."/>
        </authorList>
    </citation>
    <scope>NUCLEOTIDE SEQUENCE</scope>
</reference>
<dbReference type="CDD" id="cd04179">
    <property type="entry name" value="DPM_DPG-synthase_like"/>
    <property type="match status" value="1"/>
</dbReference>
<dbReference type="InterPro" id="IPR001173">
    <property type="entry name" value="Glyco_trans_2-like"/>
</dbReference>
<gene>
    <name evidence="2" type="ORF">B1B_14597</name>
</gene>
<dbReference type="PANTHER" id="PTHR48090:SF7">
    <property type="entry name" value="RFBJ PROTEIN"/>
    <property type="match status" value="1"/>
</dbReference>
<dbReference type="Pfam" id="PF00535">
    <property type="entry name" value="Glycos_transf_2"/>
    <property type="match status" value="1"/>
</dbReference>
<proteinExistence type="predicted"/>
<keyword evidence="2" id="KW-0808">Transferase</keyword>
<dbReference type="GO" id="GO:0016740">
    <property type="term" value="F:transferase activity"/>
    <property type="evidence" value="ECO:0007669"/>
    <property type="project" value="UniProtKB-KW"/>
</dbReference>
<protein>
    <submittedName>
        <fullName evidence="2">Glycosyl transferase, group 2 family protein</fullName>
    </submittedName>
</protein>
<dbReference type="InterPro" id="IPR029044">
    <property type="entry name" value="Nucleotide-diphossugar_trans"/>
</dbReference>
<reference evidence="2" key="2">
    <citation type="journal article" date="2014" name="ISME J.">
        <title>Microbial stratification in low pH oxic and suboxic macroscopic growths along an acid mine drainage.</title>
        <authorList>
            <person name="Mendez-Garcia C."/>
            <person name="Mesa V."/>
            <person name="Sprenger R.R."/>
            <person name="Richter M."/>
            <person name="Diez M.S."/>
            <person name="Solano J."/>
            <person name="Bargiela R."/>
            <person name="Golyshina O.V."/>
            <person name="Manteca A."/>
            <person name="Ramos J.L."/>
            <person name="Gallego J.R."/>
            <person name="Llorente I."/>
            <person name="Martins Dos Santos V.A."/>
            <person name="Jensen O.N."/>
            <person name="Pelaez A.I."/>
            <person name="Sanchez J."/>
            <person name="Ferrer M."/>
        </authorList>
    </citation>
    <scope>NUCLEOTIDE SEQUENCE</scope>
</reference>
<feature type="domain" description="Glycosyltransferase 2-like" evidence="1">
    <location>
        <begin position="4"/>
        <end position="180"/>
    </location>
</feature>
<evidence type="ECO:0000313" key="2">
    <source>
        <dbReference type="EMBL" id="EQD41336.1"/>
    </source>
</evidence>
<dbReference type="Gene3D" id="3.90.550.10">
    <property type="entry name" value="Spore Coat Polysaccharide Biosynthesis Protein SpsA, Chain A"/>
    <property type="match status" value="1"/>
</dbReference>
<dbReference type="SUPFAM" id="SSF53448">
    <property type="entry name" value="Nucleotide-diphospho-sugar transferases"/>
    <property type="match status" value="1"/>
</dbReference>
<name>T0Z050_9ZZZZ</name>
<dbReference type="InterPro" id="IPR050256">
    <property type="entry name" value="Glycosyltransferase_2"/>
</dbReference>
<accession>T0Z050</accession>